<keyword evidence="2 14" id="KW-0547">Nucleotide-binding</keyword>
<evidence type="ECO:0000256" key="12">
    <source>
        <dbReference type="ARBA" id="ARBA00034808"/>
    </source>
</evidence>
<dbReference type="GO" id="GO:0004527">
    <property type="term" value="F:exonuclease activity"/>
    <property type="evidence" value="ECO:0007669"/>
    <property type="project" value="UniProtKB-KW"/>
</dbReference>
<dbReference type="GO" id="GO:0005829">
    <property type="term" value="C:cytosol"/>
    <property type="evidence" value="ECO:0007669"/>
    <property type="project" value="TreeGrafter"/>
</dbReference>
<dbReference type="Proteomes" id="UP000183461">
    <property type="component" value="Unassembled WGS sequence"/>
</dbReference>
<dbReference type="GO" id="GO:0005524">
    <property type="term" value="F:ATP binding"/>
    <property type="evidence" value="ECO:0007669"/>
    <property type="project" value="UniProtKB-UniRule"/>
</dbReference>
<dbReference type="SUPFAM" id="SSF52540">
    <property type="entry name" value="P-loop containing nucleoside triphosphate hydrolases"/>
    <property type="match status" value="1"/>
</dbReference>
<evidence type="ECO:0000256" key="13">
    <source>
        <dbReference type="ARBA" id="ARBA00048988"/>
    </source>
</evidence>
<evidence type="ECO:0000313" key="17">
    <source>
        <dbReference type="EMBL" id="SFW34198.1"/>
    </source>
</evidence>
<keyword evidence="1" id="KW-0540">Nuclease</keyword>
<keyword evidence="8" id="KW-0238">DNA-binding</keyword>
<keyword evidence="3" id="KW-0227">DNA damage</keyword>
<dbReference type="PANTHER" id="PTHR11070:SF48">
    <property type="entry name" value="ATP-DEPENDENT HELICASE_NUCLEASE SUBUNIT A"/>
    <property type="match status" value="1"/>
</dbReference>
<comment type="catalytic activity">
    <reaction evidence="11">
        <text>Couples ATP hydrolysis with the unwinding of duplex DNA by translocating in the 3'-5' direction.</text>
        <dbReference type="EC" id="5.6.2.4"/>
    </reaction>
</comment>
<evidence type="ECO:0000256" key="6">
    <source>
        <dbReference type="ARBA" id="ARBA00022839"/>
    </source>
</evidence>
<evidence type="ECO:0000256" key="1">
    <source>
        <dbReference type="ARBA" id="ARBA00022722"/>
    </source>
</evidence>
<evidence type="ECO:0000256" key="11">
    <source>
        <dbReference type="ARBA" id="ARBA00034617"/>
    </source>
</evidence>
<dbReference type="PANTHER" id="PTHR11070">
    <property type="entry name" value="UVRD / RECB / PCRA DNA HELICASE FAMILY MEMBER"/>
    <property type="match status" value="1"/>
</dbReference>
<dbReference type="InterPro" id="IPR011604">
    <property type="entry name" value="PDDEXK-like_dom_sf"/>
</dbReference>
<evidence type="ECO:0000256" key="7">
    <source>
        <dbReference type="ARBA" id="ARBA00022840"/>
    </source>
</evidence>
<protein>
    <recommendedName>
        <fullName evidence="12">DNA 3'-5' helicase</fullName>
        <ecNumber evidence="12">5.6.2.4</ecNumber>
    </recommendedName>
</protein>
<dbReference type="InterPro" id="IPR014152">
    <property type="entry name" value="AddA"/>
</dbReference>
<comment type="catalytic activity">
    <reaction evidence="13">
        <text>ATP + H2O = ADP + phosphate + H(+)</text>
        <dbReference type="Rhea" id="RHEA:13065"/>
        <dbReference type="ChEBI" id="CHEBI:15377"/>
        <dbReference type="ChEBI" id="CHEBI:15378"/>
        <dbReference type="ChEBI" id="CHEBI:30616"/>
        <dbReference type="ChEBI" id="CHEBI:43474"/>
        <dbReference type="ChEBI" id="CHEBI:456216"/>
        <dbReference type="EC" id="5.6.2.4"/>
    </reaction>
</comment>
<keyword evidence="10" id="KW-0413">Isomerase</keyword>
<dbReference type="GO" id="GO:0003677">
    <property type="term" value="F:DNA binding"/>
    <property type="evidence" value="ECO:0007669"/>
    <property type="project" value="UniProtKB-KW"/>
</dbReference>
<dbReference type="Gene3D" id="3.40.50.300">
    <property type="entry name" value="P-loop containing nucleotide triphosphate hydrolases"/>
    <property type="match status" value="4"/>
</dbReference>
<gene>
    <name evidence="17" type="ORF">SAMN02910280_1961</name>
</gene>
<dbReference type="Pfam" id="PF00580">
    <property type="entry name" value="UvrD-helicase"/>
    <property type="match status" value="1"/>
</dbReference>
<organism evidence="17 18">
    <name type="scientific">Ruminococcus flavefaciens</name>
    <dbReference type="NCBI Taxonomy" id="1265"/>
    <lineage>
        <taxon>Bacteria</taxon>
        <taxon>Bacillati</taxon>
        <taxon>Bacillota</taxon>
        <taxon>Clostridia</taxon>
        <taxon>Eubacteriales</taxon>
        <taxon>Oscillospiraceae</taxon>
        <taxon>Ruminococcus</taxon>
    </lineage>
</organism>
<dbReference type="PROSITE" id="PS51217">
    <property type="entry name" value="UVRD_HELICASE_CTER"/>
    <property type="match status" value="1"/>
</dbReference>
<accession>A0A1K1NIH6</accession>
<dbReference type="Pfam" id="PF12705">
    <property type="entry name" value="PDDEXK_1"/>
    <property type="match status" value="1"/>
</dbReference>
<dbReference type="InterPro" id="IPR011335">
    <property type="entry name" value="Restrct_endonuc-II-like"/>
</dbReference>
<evidence type="ECO:0000256" key="8">
    <source>
        <dbReference type="ARBA" id="ARBA00023125"/>
    </source>
</evidence>
<dbReference type="AlphaFoldDB" id="A0A1K1NIH6"/>
<feature type="binding site" evidence="14">
    <location>
        <begin position="22"/>
        <end position="29"/>
    </location>
    <ligand>
        <name>ATP</name>
        <dbReference type="ChEBI" id="CHEBI:30616"/>
    </ligand>
</feature>
<proteinExistence type="predicted"/>
<dbReference type="EMBL" id="FPIP01000004">
    <property type="protein sequence ID" value="SFW34198.1"/>
    <property type="molecule type" value="Genomic_DNA"/>
</dbReference>
<feature type="domain" description="UvrD-like helicase C-terminal" evidence="16">
    <location>
        <begin position="511"/>
        <end position="805"/>
    </location>
</feature>
<evidence type="ECO:0000256" key="14">
    <source>
        <dbReference type="PROSITE-ProRule" id="PRU00560"/>
    </source>
</evidence>
<dbReference type="InterPro" id="IPR038726">
    <property type="entry name" value="PDDEXK_AddAB-type"/>
</dbReference>
<dbReference type="RefSeq" id="WP_072300226.1">
    <property type="nucleotide sequence ID" value="NZ_FPIP01000004.1"/>
</dbReference>
<evidence type="ECO:0000313" key="18">
    <source>
        <dbReference type="Proteomes" id="UP000183461"/>
    </source>
</evidence>
<evidence type="ECO:0000256" key="3">
    <source>
        <dbReference type="ARBA" id="ARBA00022763"/>
    </source>
</evidence>
<dbReference type="Gene3D" id="1.10.486.10">
    <property type="entry name" value="PCRA, domain 4"/>
    <property type="match status" value="1"/>
</dbReference>
<evidence type="ECO:0000256" key="10">
    <source>
        <dbReference type="ARBA" id="ARBA00023235"/>
    </source>
</evidence>
<dbReference type="InterPro" id="IPR014017">
    <property type="entry name" value="DNA_helicase_UvrD-like_C"/>
</dbReference>
<dbReference type="GO" id="GO:0043138">
    <property type="term" value="F:3'-5' DNA helicase activity"/>
    <property type="evidence" value="ECO:0007669"/>
    <property type="project" value="UniProtKB-EC"/>
</dbReference>
<keyword evidence="7 14" id="KW-0067">ATP-binding</keyword>
<name>A0A1K1NIH6_RUMFL</name>
<evidence type="ECO:0000256" key="2">
    <source>
        <dbReference type="ARBA" id="ARBA00022741"/>
    </source>
</evidence>
<dbReference type="SUPFAM" id="SSF52980">
    <property type="entry name" value="Restriction endonuclease-like"/>
    <property type="match status" value="1"/>
</dbReference>
<evidence type="ECO:0000256" key="4">
    <source>
        <dbReference type="ARBA" id="ARBA00022801"/>
    </source>
</evidence>
<dbReference type="GO" id="GO:0033202">
    <property type="term" value="C:DNA helicase complex"/>
    <property type="evidence" value="ECO:0007669"/>
    <property type="project" value="TreeGrafter"/>
</dbReference>
<keyword evidence="4 14" id="KW-0378">Hydrolase</keyword>
<evidence type="ECO:0000256" key="5">
    <source>
        <dbReference type="ARBA" id="ARBA00022806"/>
    </source>
</evidence>
<dbReference type="Pfam" id="PF13361">
    <property type="entry name" value="UvrD_C"/>
    <property type="match status" value="1"/>
</dbReference>
<keyword evidence="6" id="KW-0269">Exonuclease</keyword>
<evidence type="ECO:0000259" key="15">
    <source>
        <dbReference type="PROSITE" id="PS51198"/>
    </source>
</evidence>
<dbReference type="InterPro" id="IPR014016">
    <property type="entry name" value="UvrD-like_ATP-bd"/>
</dbReference>
<dbReference type="PROSITE" id="PS51198">
    <property type="entry name" value="UVRD_HELICASE_ATP_BIND"/>
    <property type="match status" value="1"/>
</dbReference>
<dbReference type="GO" id="GO:0000725">
    <property type="term" value="P:recombinational repair"/>
    <property type="evidence" value="ECO:0007669"/>
    <property type="project" value="TreeGrafter"/>
</dbReference>
<dbReference type="InterPro" id="IPR000212">
    <property type="entry name" value="DNA_helicase_UvrD/REP"/>
</dbReference>
<keyword evidence="5 14" id="KW-0347">Helicase</keyword>
<feature type="domain" description="UvrD-like helicase ATP-binding" evidence="15">
    <location>
        <begin position="1"/>
        <end position="482"/>
    </location>
</feature>
<sequence length="1212" mass="137209">MSWTQQQQNAIDARDTSLIVSAAAGSGKTAVLTERLVQLIADKDSGVRADRMVVVTFTNDAAAELKKRLDSKLRALINEHPDDRHLLKQQILLQSARISTINSFCFDLIRDNIGENGVTSGFSVLDDTDNKVLRARALEELINYYSANEYDKISFMYDRFCIKDEKRLVEVIERADNFLSSVTMSEKWLETAVENYNTDFESSVYCRKLIETLTRQLESALKAADDNMGMISRIFPDMAAAAAVKSYEQAENDYDNVSDLLGVFRNGRIPTAEECAKAEDFADLVRVGKTPHDKALRDIFKKKRDIIKKSVAKVISSITSVESDFAESGEVTAVLADMLRKYHEILWEKKCEKNALSFDDGERLALDILAAEDENGRIIQSEAAEKIADFYDIIMIDEYQDSNNKQDLIFKLISKNYKLGENGEPLYGDNVFLVGDVKQSIYRFRLANPRNFINTLKGADKYSADSDSKNQYITLNKNFRSSPQVIDFVNYVFSQIMSENCGDIDYNSDEMLYFGAQHFTESGGSQRITHISFINDEPCEDDEESVNIKADREAVFTAQKIADMLKNGVLVTDRDGIQRPCRPSDFCILVRNNSYINVYADELNRIGVPAKGNEEAGYLKSREIAVLIDLLRVISNPLQDIPMAAVMTSPMYMFSISDLAVIKSLDKHRALFAIIRGLAEGEYEECTDMFLREHCMEFLESLDEFRLDSVTMTLGELIGEIYDTTDFISVMQLYSDGDQKRANLRALIQYAQNYESSAAFDGTGGLNGFLRHLDRVMENGDYAQGKISASAGEYVNVLTLHRSKGLEFPFVFIAETSVNFKFDSKTVMCSDDGRIGYVLYEPTLFRKYRTFQQTMLSAEEERATRSEEMRLLYVGLTRAQQQLFINLKCSEKALKRVNSLIDSCMLHNDDITEWVSEAKSFSDWLWAAVIRSKEFADIAQQLGLDVSRLGAGSAADTLFEYEIVETASAETEESEEETEEAAADEVLIAKMKDIIDFKYDRTLSETPAKLSVTQITKKLKENDDRFDFRLKRPKFKSEGTKLTGAERGTAIHTFFQYCDFDNAINAAESEIASITQKGYISRAEAESISVENVAAFFESSLYDRIKSSLRYVREKKFMVAVSQLDIENETLDRLKKSDGMIKGIIDLMFEEPDGIVIVDYKSDRGVSLAALKERYAMQLRLYKAAIELTTGKRVKETLLYSFELKDSITVEL</sequence>
<dbReference type="GO" id="GO:0016887">
    <property type="term" value="F:ATP hydrolysis activity"/>
    <property type="evidence" value="ECO:0007669"/>
    <property type="project" value="RHEA"/>
</dbReference>
<reference evidence="17 18" key="1">
    <citation type="submission" date="2016-11" db="EMBL/GenBank/DDBJ databases">
        <authorList>
            <person name="Jaros S."/>
            <person name="Januszkiewicz K."/>
            <person name="Wedrychowicz H."/>
        </authorList>
    </citation>
    <scope>NUCLEOTIDE SEQUENCE [LARGE SCALE GENOMIC DNA]</scope>
    <source>
        <strain evidence="17 18">YL228</strain>
    </source>
</reference>
<dbReference type="Gene3D" id="3.90.320.10">
    <property type="match status" value="1"/>
</dbReference>
<dbReference type="InterPro" id="IPR027417">
    <property type="entry name" value="P-loop_NTPase"/>
</dbReference>
<keyword evidence="9" id="KW-0234">DNA repair</keyword>
<dbReference type="GO" id="GO:0006302">
    <property type="term" value="P:double-strand break repair"/>
    <property type="evidence" value="ECO:0007669"/>
    <property type="project" value="InterPro"/>
</dbReference>
<dbReference type="NCBIfam" id="TIGR02785">
    <property type="entry name" value="addA_Gpos"/>
    <property type="match status" value="1"/>
</dbReference>
<dbReference type="EC" id="5.6.2.4" evidence="12"/>
<evidence type="ECO:0000259" key="16">
    <source>
        <dbReference type="PROSITE" id="PS51217"/>
    </source>
</evidence>
<evidence type="ECO:0000256" key="9">
    <source>
        <dbReference type="ARBA" id="ARBA00023204"/>
    </source>
</evidence>